<keyword evidence="5 9" id="KW-0507">mRNA processing</keyword>
<accession>A0A0G4GXL8</accession>
<keyword evidence="6 9" id="KW-0508">mRNA splicing</keyword>
<evidence type="ECO:0000256" key="5">
    <source>
        <dbReference type="ARBA" id="ARBA00022664"/>
    </source>
</evidence>
<dbReference type="PROSITE" id="PS52002">
    <property type="entry name" value="SM"/>
    <property type="match status" value="1"/>
</dbReference>
<dbReference type="PANTHER" id="PTHR23338">
    <property type="entry name" value="SMALL NUCLEAR RIBONUCLEOPROTEIN SM"/>
    <property type="match status" value="1"/>
</dbReference>
<evidence type="ECO:0000256" key="9">
    <source>
        <dbReference type="RuleBase" id="RU365050"/>
    </source>
</evidence>
<dbReference type="GO" id="GO:0005829">
    <property type="term" value="C:cytosol"/>
    <property type="evidence" value="ECO:0007669"/>
    <property type="project" value="UniProtKB-SubCell"/>
</dbReference>
<dbReference type="SUPFAM" id="SSF50182">
    <property type="entry name" value="Sm-like ribonucleoproteins"/>
    <property type="match status" value="1"/>
</dbReference>
<proteinExistence type="inferred from homology"/>
<reference evidence="11" key="1">
    <citation type="submission" date="2014-11" db="EMBL/GenBank/DDBJ databases">
        <authorList>
            <person name="Otto D Thomas"/>
            <person name="Naeem Raeece"/>
        </authorList>
    </citation>
    <scope>NUCLEOTIDE SEQUENCE</scope>
</reference>
<evidence type="ECO:0000256" key="4">
    <source>
        <dbReference type="ARBA" id="ARBA00022490"/>
    </source>
</evidence>
<evidence type="ECO:0000256" key="2">
    <source>
        <dbReference type="ARBA" id="ARBA00004514"/>
    </source>
</evidence>
<dbReference type="InterPro" id="IPR034099">
    <property type="entry name" value="SmD3"/>
</dbReference>
<organism evidence="11">
    <name type="scientific">Chromera velia CCMP2878</name>
    <dbReference type="NCBI Taxonomy" id="1169474"/>
    <lineage>
        <taxon>Eukaryota</taxon>
        <taxon>Sar</taxon>
        <taxon>Alveolata</taxon>
        <taxon>Colpodellida</taxon>
        <taxon>Chromeraceae</taxon>
        <taxon>Chromera</taxon>
    </lineage>
</organism>
<evidence type="ECO:0000256" key="1">
    <source>
        <dbReference type="ARBA" id="ARBA00004123"/>
    </source>
</evidence>
<evidence type="ECO:0000256" key="6">
    <source>
        <dbReference type="ARBA" id="ARBA00023187"/>
    </source>
</evidence>
<dbReference type="SMART" id="SM00651">
    <property type="entry name" value="Sm"/>
    <property type="match status" value="1"/>
</dbReference>
<dbReference type="InterPro" id="IPR010920">
    <property type="entry name" value="LSM_dom_sf"/>
</dbReference>
<keyword evidence="7 9" id="KW-0539">Nucleus</keyword>
<sequence>MSIGIPVKLLHEALGHTITIELKTAELYRGILATIEDNMNMMVEGVTVTAKDGKVTTLEQVYIRGSQIRFVIVPDMLRHAPMFKGLGKKGGASAGVGVIGVGAKKAINMRERQGRRGGPPR</sequence>
<feature type="domain" description="Sm" evidence="10">
    <location>
        <begin position="5"/>
        <end position="77"/>
    </location>
</feature>
<dbReference type="Gene3D" id="2.30.30.100">
    <property type="match status" value="1"/>
</dbReference>
<dbReference type="PhylomeDB" id="A0A0G4GXL8"/>
<dbReference type="GO" id="GO:0005681">
    <property type="term" value="C:spliceosomal complex"/>
    <property type="evidence" value="ECO:0007669"/>
    <property type="project" value="InterPro"/>
</dbReference>
<evidence type="ECO:0000259" key="10">
    <source>
        <dbReference type="PROSITE" id="PS52002"/>
    </source>
</evidence>
<dbReference type="GO" id="GO:0003723">
    <property type="term" value="F:RNA binding"/>
    <property type="evidence" value="ECO:0007669"/>
    <property type="project" value="InterPro"/>
</dbReference>
<evidence type="ECO:0000256" key="3">
    <source>
        <dbReference type="ARBA" id="ARBA00008146"/>
    </source>
</evidence>
<evidence type="ECO:0000256" key="7">
    <source>
        <dbReference type="ARBA" id="ARBA00023242"/>
    </source>
</evidence>
<dbReference type="GO" id="GO:0000387">
    <property type="term" value="P:spliceosomal snRNP assembly"/>
    <property type="evidence" value="ECO:0007669"/>
    <property type="project" value="UniProtKB-UniRule"/>
</dbReference>
<dbReference type="FunFam" id="2.30.30.100:FF:000002">
    <property type="entry name" value="Small nuclear ribonucleoprotein Sm D3"/>
    <property type="match status" value="1"/>
</dbReference>
<comment type="subcellular location">
    <subcellularLocation>
        <location evidence="2">Cytoplasm</location>
        <location evidence="2">Cytosol</location>
    </subcellularLocation>
    <subcellularLocation>
        <location evidence="1 9">Nucleus</location>
    </subcellularLocation>
</comment>
<dbReference type="InterPro" id="IPR047575">
    <property type="entry name" value="Sm"/>
</dbReference>
<keyword evidence="8 9" id="KW-0687">Ribonucleoprotein</keyword>
<evidence type="ECO:0000313" key="11">
    <source>
        <dbReference type="EMBL" id="CEM35792.1"/>
    </source>
</evidence>
<dbReference type="AlphaFoldDB" id="A0A0G4GXL8"/>
<dbReference type="InterPro" id="IPR027141">
    <property type="entry name" value="LSm4/Sm_D1/D3"/>
</dbReference>
<evidence type="ECO:0000256" key="8">
    <source>
        <dbReference type="ARBA" id="ARBA00023274"/>
    </source>
</evidence>
<name>A0A0G4GXL8_9ALVE</name>
<dbReference type="InterPro" id="IPR001163">
    <property type="entry name" value="Sm_dom_euk/arc"/>
</dbReference>
<dbReference type="VEuPathDB" id="CryptoDB:Cvel_781"/>
<dbReference type="Pfam" id="PF01423">
    <property type="entry name" value="LSM"/>
    <property type="match status" value="1"/>
</dbReference>
<dbReference type="EMBL" id="CDMZ01001658">
    <property type="protein sequence ID" value="CEM35792.1"/>
    <property type="molecule type" value="Genomic_DNA"/>
</dbReference>
<gene>
    <name evidence="11" type="ORF">Cvel_781</name>
</gene>
<protein>
    <recommendedName>
        <fullName evidence="9">Small nuclear ribonucleoprotein Sm D3</fullName>
        <shortName evidence="9">Sm-D3</shortName>
    </recommendedName>
    <alternativeName>
        <fullName evidence="9">snRNP core protein D3</fullName>
    </alternativeName>
</protein>
<dbReference type="CDD" id="cd01721">
    <property type="entry name" value="Sm_D3"/>
    <property type="match status" value="1"/>
</dbReference>
<keyword evidence="4" id="KW-0963">Cytoplasm</keyword>
<comment type="similarity">
    <text evidence="3 9">Belongs to the snRNP core protein family.</text>
</comment>